<sequence length="1301" mass="145342">MEKSHPKLAPHKSDTLTIEEDAGCLIDFLIEGSIKCPDKIVFSDVDSNLQETPLTYSEFLNQVQQQAQVFKNREIKKGDRCLLIFDQGIEFIIAFFACQWIGAIPVPLNMPGRLKPLDKWENIAKECQPKAIASGEKSSSRLIQSLSRSELLRNILLIQVKIASSNTSETPFTDQPDIHPTAFLQYTSGSTGNPKGVVVTQNSLIQNSEGSKNYMNITSESVLVSWLPFYHDMGLILFIVQTIYNASTLYLLRPEDFMSKPLNWVNALSKWKATHTGGPNFAYQLVADKLVQLHHDLKATNTPTEISLKNLKVCASGAEPIRFQTICNFQNAISLFGAGNHIVSPGYGLAEATLTVSVLKQGEKVKWLKVDKEALKNNTVILLQSGFMETGQDFHEEEGAVYLVANGQVINKHSIDIIAISDLEAELPDSISKLQTQSPFAIGELWFSGPSVTNGYYENKKATSESYFYSCSDHTTYLRTGDLTFKDEDGQIYIVGRIKDLIIIRGLNYYPQDLERTSYYSHPDLRIDGAAAFAMNKQGNECCYIVQELTRTAVLSPQFDDYTKAIRTAVLKEHGIAIEAILFVSPMHVPRTTSGKIQRRLAKRTTELDLWPNILHTSHLGATPSKKEPDSASTDQQKQLLQQITGELQHFLETRVDSYAIDERRTIPPYIMTEFARMGLMGLMVSPRYGGLGFNLSQTSRFIEMISSADLTLGLFVSLHNILGLHPIVQFARAEIKDKVVQELATGKGTASFALTEPGAGSNPNAGKTFAQKQPDGNWILNGEKCWVGSSSWASYLTVIAHTQDQNGKYLGQSAFLVPQGTPGLSHIEECMTLGMRGSVQGHFVLNEVSLPESHILGEIGKGAEILQEVVAMGRIGINSMCIGILKTVLSRSKRWAENREINSGYLMDQPVVLKQLHQLLLVLEIIETCQSKLLKWKDEELLLPDMLISAGKVFSTEETWKGVDFLMQITAARGYSEHNGISQLFRDARVLRIFEGPSESLIADLGGRSDESINETLNFLLNQNVTINPAIQSEKIQLVKQQFEHHTTANDGQQDLQKNRKFAKYAFGEVLNCQLILWMCGDGISSHAKKWLEKKIKTLTAEALEFDTSLLVKQQFESQFNHLLKDHQTIYTQPVLHDAAVHSPFRDLRTIETQNSKHQTEEESNVGNTASFLAESSSAVLQSNSQLLLINKAVKEMESWIYNWLEKEAEIESGHFAPATSFSEYGLDSSLSIRFISDINSYYAIHIEPSIIWSYSTVAELATYLCEFEIKPSEHTVIKENENNGVDNAFLKGLLEDEIK</sequence>
<dbReference type="InterPro" id="IPR020806">
    <property type="entry name" value="PKS_PP-bd"/>
</dbReference>
<organism evidence="11 12">
    <name type="scientific">Flavobacterium collinsii</name>
    <dbReference type="NCBI Taxonomy" id="1114861"/>
    <lineage>
        <taxon>Bacteria</taxon>
        <taxon>Pseudomonadati</taxon>
        <taxon>Bacteroidota</taxon>
        <taxon>Flavobacteriia</taxon>
        <taxon>Flavobacteriales</taxon>
        <taxon>Flavobacteriaceae</taxon>
        <taxon>Flavobacterium</taxon>
    </lineage>
</organism>
<name>A0ABM8KCR7_9FLAO</name>
<dbReference type="Pfam" id="PF23024">
    <property type="entry name" value="AMP-dom_DIP2-like"/>
    <property type="match status" value="1"/>
</dbReference>
<feature type="transmembrane region" description="Helical" evidence="9">
    <location>
        <begin position="81"/>
        <end position="102"/>
    </location>
</feature>
<dbReference type="InterPro" id="IPR013786">
    <property type="entry name" value="AcylCoA_DH/ox_N"/>
</dbReference>
<evidence type="ECO:0000256" key="4">
    <source>
        <dbReference type="ARBA" id="ARBA00022450"/>
    </source>
</evidence>
<dbReference type="Pfam" id="PF02771">
    <property type="entry name" value="Acyl-CoA_dh_N"/>
    <property type="match status" value="1"/>
</dbReference>
<reference evidence="11 12" key="1">
    <citation type="submission" date="2020-02" db="EMBL/GenBank/DDBJ databases">
        <authorList>
            <person name="Criscuolo A."/>
        </authorList>
    </citation>
    <scope>NUCLEOTIDE SEQUENCE [LARGE SCALE GENOMIC DNA]</scope>
    <source>
        <strain evidence="11">CECT7796</strain>
    </source>
</reference>
<comment type="cofactor">
    <cofactor evidence="1">
        <name>FAD</name>
        <dbReference type="ChEBI" id="CHEBI:57692"/>
    </cofactor>
</comment>
<dbReference type="InterPro" id="IPR000873">
    <property type="entry name" value="AMP-dep_synth/lig_dom"/>
</dbReference>
<keyword evidence="4" id="KW-0596">Phosphopantetheine</keyword>
<accession>A0ABM8KCR7</accession>
<keyword evidence="12" id="KW-1185">Reference proteome</keyword>
<keyword evidence="6" id="KW-0285">Flavoprotein</keyword>
<feature type="region of interest" description="Disordered" evidence="8">
    <location>
        <begin position="619"/>
        <end position="638"/>
    </location>
</feature>
<dbReference type="SUPFAM" id="SSF47203">
    <property type="entry name" value="Acyl-CoA dehydrogenase C-terminal domain-like"/>
    <property type="match status" value="1"/>
</dbReference>
<dbReference type="Gene3D" id="2.40.110.10">
    <property type="entry name" value="Butyryl-CoA Dehydrogenase, subunit A, domain 2"/>
    <property type="match status" value="1"/>
</dbReference>
<evidence type="ECO:0000256" key="7">
    <source>
        <dbReference type="ARBA" id="ARBA00022827"/>
    </source>
</evidence>
<dbReference type="Gene3D" id="1.10.540.10">
    <property type="entry name" value="Acyl-CoA dehydrogenase/oxidase, N-terminal domain"/>
    <property type="match status" value="1"/>
</dbReference>
<dbReference type="GO" id="GO:0008756">
    <property type="term" value="F:o-succinylbenzoate-CoA ligase activity"/>
    <property type="evidence" value="ECO:0007669"/>
    <property type="project" value="UniProtKB-EC"/>
</dbReference>
<dbReference type="InterPro" id="IPR006091">
    <property type="entry name" value="Acyl-CoA_Oxase/DH_mid-dom"/>
</dbReference>
<dbReference type="InterPro" id="IPR009081">
    <property type="entry name" value="PP-bd_ACP"/>
</dbReference>
<keyword evidence="9" id="KW-1133">Transmembrane helix</keyword>
<dbReference type="InterPro" id="IPR046373">
    <property type="entry name" value="Acyl-CoA_Oxase/DH_mid-dom_sf"/>
</dbReference>
<evidence type="ECO:0000256" key="8">
    <source>
        <dbReference type="SAM" id="MobiDB-lite"/>
    </source>
</evidence>
<dbReference type="Pfam" id="PF00501">
    <property type="entry name" value="AMP-binding"/>
    <property type="match status" value="1"/>
</dbReference>
<dbReference type="InterPro" id="IPR020845">
    <property type="entry name" value="AMP-binding_CS"/>
</dbReference>
<comment type="similarity">
    <text evidence="2">Belongs to the ATP-dependent AMP-binding enzyme family.</text>
</comment>
<dbReference type="SUPFAM" id="SSF56801">
    <property type="entry name" value="Acetyl-CoA synthetase-like"/>
    <property type="match status" value="1"/>
</dbReference>
<dbReference type="PANTHER" id="PTHR22754">
    <property type="entry name" value="DISCO-INTERACTING PROTEIN 2 DIP2 -RELATED"/>
    <property type="match status" value="1"/>
</dbReference>
<gene>
    <name evidence="11" type="primary">menE_1</name>
    <name evidence="11" type="ORF">FLACOL7796_00033</name>
</gene>
<evidence type="ECO:0000256" key="3">
    <source>
        <dbReference type="ARBA" id="ARBA00009347"/>
    </source>
</evidence>
<dbReference type="InterPro" id="IPR045851">
    <property type="entry name" value="AMP-bd_C_sf"/>
</dbReference>
<dbReference type="Pfam" id="PF00441">
    <property type="entry name" value="Acyl-CoA_dh_1"/>
    <property type="match status" value="1"/>
</dbReference>
<dbReference type="SMART" id="SM00823">
    <property type="entry name" value="PKS_PP"/>
    <property type="match status" value="1"/>
</dbReference>
<keyword evidence="7" id="KW-0274">FAD</keyword>
<dbReference type="CDD" id="cd00567">
    <property type="entry name" value="ACAD"/>
    <property type="match status" value="1"/>
</dbReference>
<dbReference type="InterPro" id="IPR037069">
    <property type="entry name" value="AcylCoA_DH/ox_N_sf"/>
</dbReference>
<dbReference type="InterPro" id="IPR009100">
    <property type="entry name" value="AcylCoA_DH/oxidase_NM_dom_sf"/>
</dbReference>
<dbReference type="InterPro" id="IPR009075">
    <property type="entry name" value="AcylCo_DH/oxidase_C"/>
</dbReference>
<dbReference type="InterPro" id="IPR042099">
    <property type="entry name" value="ANL_N_sf"/>
</dbReference>
<dbReference type="PROSITE" id="PS00455">
    <property type="entry name" value="AMP_BINDING"/>
    <property type="match status" value="1"/>
</dbReference>
<protein>
    <submittedName>
        <fullName evidence="11">2-succinylbenzoate--CoA ligase</fullName>
        <ecNumber evidence="11">6.2.1.26</ecNumber>
    </submittedName>
</protein>
<dbReference type="InterPro" id="IPR036736">
    <property type="entry name" value="ACP-like_sf"/>
</dbReference>
<evidence type="ECO:0000256" key="2">
    <source>
        <dbReference type="ARBA" id="ARBA00006432"/>
    </source>
</evidence>
<dbReference type="Gene3D" id="1.10.1200.10">
    <property type="entry name" value="ACP-like"/>
    <property type="match status" value="1"/>
</dbReference>
<dbReference type="EC" id="6.2.1.26" evidence="11"/>
<feature type="domain" description="Carrier" evidence="10">
    <location>
        <begin position="1193"/>
        <end position="1270"/>
    </location>
</feature>
<dbReference type="Pfam" id="PF02770">
    <property type="entry name" value="Acyl-CoA_dh_M"/>
    <property type="match status" value="1"/>
</dbReference>
<dbReference type="Gene3D" id="3.40.50.12780">
    <property type="entry name" value="N-terminal domain of ligase-like"/>
    <property type="match status" value="1"/>
</dbReference>
<evidence type="ECO:0000256" key="9">
    <source>
        <dbReference type="SAM" id="Phobius"/>
    </source>
</evidence>
<evidence type="ECO:0000256" key="6">
    <source>
        <dbReference type="ARBA" id="ARBA00022630"/>
    </source>
</evidence>
<keyword evidence="11" id="KW-0436">Ligase</keyword>
<dbReference type="Proteomes" id="UP000474567">
    <property type="component" value="Unassembled WGS sequence"/>
</dbReference>
<dbReference type="Gene3D" id="3.30.300.30">
    <property type="match status" value="1"/>
</dbReference>
<dbReference type="RefSeq" id="WP_173964059.1">
    <property type="nucleotide sequence ID" value="NZ_CADCST010000036.1"/>
</dbReference>
<evidence type="ECO:0000259" key="10">
    <source>
        <dbReference type="PROSITE" id="PS50075"/>
    </source>
</evidence>
<dbReference type="SUPFAM" id="SSF47336">
    <property type="entry name" value="ACP-like"/>
    <property type="match status" value="1"/>
</dbReference>
<dbReference type="InterPro" id="IPR025110">
    <property type="entry name" value="AMP-bd_C"/>
</dbReference>
<evidence type="ECO:0000256" key="1">
    <source>
        <dbReference type="ARBA" id="ARBA00001974"/>
    </source>
</evidence>
<dbReference type="PROSITE" id="PS50075">
    <property type="entry name" value="CARRIER"/>
    <property type="match status" value="1"/>
</dbReference>
<dbReference type="PANTHER" id="PTHR22754:SF32">
    <property type="entry name" value="DISCO-INTERACTING PROTEIN 2"/>
    <property type="match status" value="1"/>
</dbReference>
<comment type="caution">
    <text evidence="11">The sequence shown here is derived from an EMBL/GenBank/DDBJ whole genome shotgun (WGS) entry which is preliminary data.</text>
</comment>
<evidence type="ECO:0000313" key="12">
    <source>
        <dbReference type="Proteomes" id="UP000474567"/>
    </source>
</evidence>
<keyword evidence="9" id="KW-0812">Transmembrane</keyword>
<proteinExistence type="inferred from homology"/>
<dbReference type="Pfam" id="PF00550">
    <property type="entry name" value="PP-binding"/>
    <property type="match status" value="1"/>
</dbReference>
<dbReference type="EMBL" id="CADCST010000036">
    <property type="protein sequence ID" value="CAA9194247.1"/>
    <property type="molecule type" value="Genomic_DNA"/>
</dbReference>
<dbReference type="SMART" id="SM01294">
    <property type="entry name" value="PKS_PP_betabranch"/>
    <property type="match status" value="1"/>
</dbReference>
<dbReference type="InterPro" id="IPR036250">
    <property type="entry name" value="AcylCo_DH-like_C"/>
</dbReference>
<evidence type="ECO:0000256" key="5">
    <source>
        <dbReference type="ARBA" id="ARBA00022553"/>
    </source>
</evidence>
<dbReference type="SUPFAM" id="SSF56645">
    <property type="entry name" value="Acyl-CoA dehydrogenase NM domain-like"/>
    <property type="match status" value="1"/>
</dbReference>
<keyword evidence="9" id="KW-0472">Membrane</keyword>
<dbReference type="Gene3D" id="1.20.140.10">
    <property type="entry name" value="Butyryl-CoA Dehydrogenase, subunit A, domain 3"/>
    <property type="match status" value="1"/>
</dbReference>
<evidence type="ECO:0000313" key="11">
    <source>
        <dbReference type="EMBL" id="CAA9194247.1"/>
    </source>
</evidence>
<comment type="similarity">
    <text evidence="3">Belongs to the acyl-CoA dehydrogenase family.</text>
</comment>
<keyword evidence="5" id="KW-0597">Phosphoprotein</keyword>